<proteinExistence type="predicted"/>
<dbReference type="RefSeq" id="WP_208235440.1">
    <property type="nucleotide sequence ID" value="NZ_JAGEVG010000100.1"/>
</dbReference>
<reference evidence="1 2" key="1">
    <citation type="submission" date="2021-03" db="EMBL/GenBank/DDBJ databases">
        <title>Gelidibacter sp. nov., isolated from costal sediment.</title>
        <authorList>
            <person name="Lun K.-Y."/>
        </authorList>
    </citation>
    <scope>NUCLEOTIDE SEQUENCE [LARGE SCALE GENOMIC DNA]</scope>
    <source>
        <strain evidence="1 2">DF109</strain>
    </source>
</reference>
<name>A0ABS3SZK9_9FLAO</name>
<feature type="non-terminal residue" evidence="1">
    <location>
        <position position="1"/>
    </location>
</feature>
<organism evidence="1 2">
    <name type="scientific">Gelidibacter pelagius</name>
    <dbReference type="NCBI Taxonomy" id="2819985"/>
    <lineage>
        <taxon>Bacteria</taxon>
        <taxon>Pseudomonadati</taxon>
        <taxon>Bacteroidota</taxon>
        <taxon>Flavobacteriia</taxon>
        <taxon>Flavobacteriales</taxon>
        <taxon>Flavobacteriaceae</taxon>
        <taxon>Gelidibacter</taxon>
    </lineage>
</organism>
<dbReference type="Proteomes" id="UP000681315">
    <property type="component" value="Unassembled WGS sequence"/>
</dbReference>
<evidence type="ECO:0000313" key="1">
    <source>
        <dbReference type="EMBL" id="MBO3100343.1"/>
    </source>
</evidence>
<sequence length="104" mass="10814">TTDNCGATITGTTSDPLTYSTQGTHVITWNFDDGNGNSINVNQNVIIDNITNPAIPTLADVTGECSATATVPTTTDNCGATITGTTSDPLTYSTQGTHVITWNF</sequence>
<gene>
    <name evidence="1" type="ORF">J4051_18930</name>
</gene>
<accession>A0ABS3SZK9</accession>
<keyword evidence="2" id="KW-1185">Reference proteome</keyword>
<evidence type="ECO:0008006" key="3">
    <source>
        <dbReference type="Google" id="ProtNLM"/>
    </source>
</evidence>
<feature type="non-terminal residue" evidence="1">
    <location>
        <position position="104"/>
    </location>
</feature>
<protein>
    <recommendedName>
        <fullName evidence="3">PKD domain-containing protein</fullName>
    </recommendedName>
</protein>
<comment type="caution">
    <text evidence="1">The sequence shown here is derived from an EMBL/GenBank/DDBJ whole genome shotgun (WGS) entry which is preliminary data.</text>
</comment>
<evidence type="ECO:0000313" key="2">
    <source>
        <dbReference type="Proteomes" id="UP000681315"/>
    </source>
</evidence>
<dbReference type="EMBL" id="JAGEVG010000100">
    <property type="protein sequence ID" value="MBO3100343.1"/>
    <property type="molecule type" value="Genomic_DNA"/>
</dbReference>